<organism evidence="1 2">
    <name type="scientific">Caerostris extrusa</name>
    <name type="common">Bark spider</name>
    <name type="synonym">Caerostris bankana</name>
    <dbReference type="NCBI Taxonomy" id="172846"/>
    <lineage>
        <taxon>Eukaryota</taxon>
        <taxon>Metazoa</taxon>
        <taxon>Ecdysozoa</taxon>
        <taxon>Arthropoda</taxon>
        <taxon>Chelicerata</taxon>
        <taxon>Arachnida</taxon>
        <taxon>Araneae</taxon>
        <taxon>Araneomorphae</taxon>
        <taxon>Entelegynae</taxon>
        <taxon>Araneoidea</taxon>
        <taxon>Araneidae</taxon>
        <taxon>Caerostris</taxon>
    </lineage>
</organism>
<dbReference type="AlphaFoldDB" id="A0AAV4U0R9"/>
<keyword evidence="2" id="KW-1185">Reference proteome</keyword>
<evidence type="ECO:0000313" key="2">
    <source>
        <dbReference type="Proteomes" id="UP001054945"/>
    </source>
</evidence>
<dbReference type="EMBL" id="BPLR01012099">
    <property type="protein sequence ID" value="GIY51383.1"/>
    <property type="molecule type" value="Genomic_DNA"/>
</dbReference>
<name>A0AAV4U0R9_CAEEX</name>
<dbReference type="Proteomes" id="UP001054945">
    <property type="component" value="Unassembled WGS sequence"/>
</dbReference>
<reference evidence="1 2" key="1">
    <citation type="submission" date="2021-06" db="EMBL/GenBank/DDBJ databases">
        <title>Caerostris extrusa draft genome.</title>
        <authorList>
            <person name="Kono N."/>
            <person name="Arakawa K."/>
        </authorList>
    </citation>
    <scope>NUCLEOTIDE SEQUENCE [LARGE SCALE GENOMIC DNA]</scope>
</reference>
<proteinExistence type="predicted"/>
<evidence type="ECO:0000313" key="1">
    <source>
        <dbReference type="EMBL" id="GIY51383.1"/>
    </source>
</evidence>
<protein>
    <submittedName>
        <fullName evidence="1">Uncharacterized protein</fullName>
    </submittedName>
</protein>
<comment type="caution">
    <text evidence="1">The sequence shown here is derived from an EMBL/GenBank/DDBJ whole genome shotgun (WGS) entry which is preliminary data.</text>
</comment>
<sequence>MRRVSQKLLSLIRLSLKYYPLKHGEKEARSWKEYHEFKGGLDSPFCALLQKQRFREEDRELISFLHCALSSRMEHMKIRIKGFPIKSCNLLAGEETRHE</sequence>
<gene>
    <name evidence="1" type="ORF">CEXT_751031</name>
</gene>
<accession>A0AAV4U0R9</accession>